<dbReference type="InterPro" id="IPR050980">
    <property type="entry name" value="2C_sensor_his_kinase"/>
</dbReference>
<dbReference type="GO" id="GO:0004673">
    <property type="term" value="F:protein histidine kinase activity"/>
    <property type="evidence" value="ECO:0007669"/>
    <property type="project" value="UniProtKB-EC"/>
</dbReference>
<dbReference type="SMART" id="SM00387">
    <property type="entry name" value="HATPase_c"/>
    <property type="match status" value="1"/>
</dbReference>
<dbReference type="PANTHER" id="PTHR44936">
    <property type="entry name" value="SENSOR PROTEIN CREC"/>
    <property type="match status" value="1"/>
</dbReference>
<dbReference type="InterPro" id="IPR036890">
    <property type="entry name" value="HATPase_C_sf"/>
</dbReference>
<reference evidence="9" key="1">
    <citation type="submission" date="2020-02" db="EMBL/GenBank/DDBJ databases">
        <authorList>
            <person name="Meier V. D."/>
        </authorList>
    </citation>
    <scope>NUCLEOTIDE SEQUENCE</scope>
    <source>
        <strain evidence="9">AVDCRST_MAG90</strain>
    </source>
</reference>
<keyword evidence="7" id="KW-0812">Transmembrane</keyword>
<dbReference type="PANTHER" id="PTHR44936:SF10">
    <property type="entry name" value="SENSOR PROTEIN RSTB"/>
    <property type="match status" value="1"/>
</dbReference>
<evidence type="ECO:0000256" key="7">
    <source>
        <dbReference type="SAM" id="Phobius"/>
    </source>
</evidence>
<evidence type="ECO:0000256" key="5">
    <source>
        <dbReference type="ARBA" id="ARBA00022777"/>
    </source>
</evidence>
<keyword evidence="6" id="KW-0067">ATP-binding</keyword>
<comment type="catalytic activity">
    <reaction evidence="1">
        <text>ATP + protein L-histidine = ADP + protein N-phospho-L-histidine.</text>
        <dbReference type="EC" id="2.7.13.3"/>
    </reaction>
</comment>
<dbReference type="Gene3D" id="6.10.340.10">
    <property type="match status" value="1"/>
</dbReference>
<dbReference type="Pfam" id="PF02518">
    <property type="entry name" value="HATPase_c"/>
    <property type="match status" value="1"/>
</dbReference>
<evidence type="ECO:0000256" key="3">
    <source>
        <dbReference type="ARBA" id="ARBA00022679"/>
    </source>
</evidence>
<evidence type="ECO:0000256" key="6">
    <source>
        <dbReference type="ARBA" id="ARBA00022840"/>
    </source>
</evidence>
<keyword evidence="3" id="KW-0808">Transferase</keyword>
<evidence type="ECO:0000256" key="1">
    <source>
        <dbReference type="ARBA" id="ARBA00000085"/>
    </source>
</evidence>
<name>A0A6J4KWB6_9HYPH</name>
<accession>A0A6J4KWB6</accession>
<keyword evidence="4" id="KW-0547">Nucleotide-binding</keyword>
<feature type="transmembrane region" description="Helical" evidence="7">
    <location>
        <begin position="40"/>
        <end position="61"/>
    </location>
</feature>
<dbReference type="EMBL" id="CADCUC010000140">
    <property type="protein sequence ID" value="CAA9315794.1"/>
    <property type="molecule type" value="Genomic_DNA"/>
</dbReference>
<dbReference type="InterPro" id="IPR003594">
    <property type="entry name" value="HATPase_dom"/>
</dbReference>
<sequence>MAVADEIDRSRPAALGAVWTQGGSAAEATRMPRFGLSGRLLLLTVLFVMLAEVLIYVPSVANFRRNWLNDRLAAAQMAALVLDAVPGERLPEDLETRLLVGVGARAVAVKRAGTRRLLAMSDMPPEVARTVDLRDTPWQTSIANAFVTLLDPAERPIRVIGRGVNEVEFVEMIIDERPLRAAMLEFSRNILLLSLVISGITAGLLYLALQIVIVRPVRRLTGSIAAFADEPEDVSRIIAPSDRGDEIGVAERSLAQMESALAGELRQKRHLAELGLAVSKINHELRNMLTTAQLLTDRLEAVSDPTVQRVAPRLVATLGRAIDFCQATLVYGRAAEPLPQRRRIRLAPLVADLGDLAGVSTDAGIRLETHIAPDLEIDADPDQLSRILVNLVRNAVQALSQAGASQGDPCITVRAKREGPRVTVMVGDNGPGVPERAKANLFSAFTSSARAGGIGLGLAISAELARLHAGSLSLEPNTPGACFRLVIPDR</sequence>
<dbReference type="PRINTS" id="PR00344">
    <property type="entry name" value="BCTRLSENSOR"/>
</dbReference>
<keyword evidence="7" id="KW-1133">Transmembrane helix</keyword>
<feature type="transmembrane region" description="Helical" evidence="7">
    <location>
        <begin position="190"/>
        <end position="209"/>
    </location>
</feature>
<gene>
    <name evidence="9" type="ORF">AVDCRST_MAG90-794</name>
</gene>
<dbReference type="InterPro" id="IPR005467">
    <property type="entry name" value="His_kinase_dom"/>
</dbReference>
<dbReference type="EC" id="2.7.13.3" evidence="2"/>
<dbReference type="Gene3D" id="3.30.565.10">
    <property type="entry name" value="Histidine kinase-like ATPase, C-terminal domain"/>
    <property type="match status" value="1"/>
</dbReference>
<keyword evidence="7" id="KW-0472">Membrane</keyword>
<protein>
    <recommendedName>
        <fullName evidence="2">histidine kinase</fullName>
        <ecNumber evidence="2">2.7.13.3</ecNumber>
    </recommendedName>
</protein>
<keyword evidence="5 9" id="KW-0418">Kinase</keyword>
<dbReference type="SUPFAM" id="SSF55874">
    <property type="entry name" value="ATPase domain of HSP90 chaperone/DNA topoisomerase II/histidine kinase"/>
    <property type="match status" value="1"/>
</dbReference>
<evidence type="ECO:0000313" key="9">
    <source>
        <dbReference type="EMBL" id="CAA9315794.1"/>
    </source>
</evidence>
<feature type="domain" description="Histidine kinase" evidence="8">
    <location>
        <begin position="280"/>
        <end position="490"/>
    </location>
</feature>
<dbReference type="AlphaFoldDB" id="A0A6J4KWB6"/>
<proteinExistence type="predicted"/>
<dbReference type="InterPro" id="IPR004358">
    <property type="entry name" value="Sig_transdc_His_kin-like_C"/>
</dbReference>
<dbReference type="PROSITE" id="PS50109">
    <property type="entry name" value="HIS_KIN"/>
    <property type="match status" value="1"/>
</dbReference>
<evidence type="ECO:0000256" key="2">
    <source>
        <dbReference type="ARBA" id="ARBA00012438"/>
    </source>
</evidence>
<evidence type="ECO:0000259" key="8">
    <source>
        <dbReference type="PROSITE" id="PS50109"/>
    </source>
</evidence>
<organism evidence="9">
    <name type="scientific">uncultured Microvirga sp</name>
    <dbReference type="NCBI Taxonomy" id="412392"/>
    <lineage>
        <taxon>Bacteria</taxon>
        <taxon>Pseudomonadati</taxon>
        <taxon>Pseudomonadota</taxon>
        <taxon>Alphaproteobacteria</taxon>
        <taxon>Hyphomicrobiales</taxon>
        <taxon>Methylobacteriaceae</taxon>
        <taxon>Microvirga</taxon>
        <taxon>environmental samples</taxon>
    </lineage>
</organism>
<evidence type="ECO:0000256" key="4">
    <source>
        <dbReference type="ARBA" id="ARBA00022741"/>
    </source>
</evidence>
<dbReference type="GO" id="GO:0005524">
    <property type="term" value="F:ATP binding"/>
    <property type="evidence" value="ECO:0007669"/>
    <property type="project" value="UniProtKB-KW"/>
</dbReference>